<gene>
    <name evidence="1" type="ORF">SAMN04487995_1036</name>
</gene>
<accession>A0A1H6RHE5</accession>
<dbReference type="Proteomes" id="UP000199532">
    <property type="component" value="Unassembled WGS sequence"/>
</dbReference>
<dbReference type="RefSeq" id="WP_090332951.1">
    <property type="nucleotide sequence ID" value="NZ_FNXY01000002.1"/>
</dbReference>
<dbReference type="EMBL" id="FNXY01000002">
    <property type="protein sequence ID" value="SEI51005.1"/>
    <property type="molecule type" value="Genomic_DNA"/>
</dbReference>
<evidence type="ECO:0008006" key="3">
    <source>
        <dbReference type="Google" id="ProtNLM"/>
    </source>
</evidence>
<protein>
    <recommendedName>
        <fullName evidence="3">ACT domain-containing protein</fullName>
    </recommendedName>
</protein>
<evidence type="ECO:0000313" key="2">
    <source>
        <dbReference type="Proteomes" id="UP000199532"/>
    </source>
</evidence>
<dbReference type="OrthoDB" id="961534at2"/>
<keyword evidence="2" id="KW-1185">Reference proteome</keyword>
<dbReference type="AlphaFoldDB" id="A0A1H6RHE5"/>
<sequence length="92" mass="10371">MKNTYQIKIAYRNNLSLHKITSLIESVKGVKIKHLNLMSKGKDFVGVLAVEVSHLIELDSVVRLIQSNREVSAVEKVYPNPFAASTEMWCTP</sequence>
<dbReference type="Gene3D" id="3.30.70.260">
    <property type="match status" value="1"/>
</dbReference>
<name>A0A1H6RHE5_9BACT</name>
<organism evidence="1 2">
    <name type="scientific">Dyadobacter koreensis</name>
    <dbReference type="NCBI Taxonomy" id="408657"/>
    <lineage>
        <taxon>Bacteria</taxon>
        <taxon>Pseudomonadati</taxon>
        <taxon>Bacteroidota</taxon>
        <taxon>Cytophagia</taxon>
        <taxon>Cytophagales</taxon>
        <taxon>Spirosomataceae</taxon>
        <taxon>Dyadobacter</taxon>
    </lineage>
</organism>
<dbReference type="STRING" id="408657.SAMN04487995_1036"/>
<reference evidence="1 2" key="1">
    <citation type="submission" date="2016-10" db="EMBL/GenBank/DDBJ databases">
        <authorList>
            <person name="de Groot N.N."/>
        </authorList>
    </citation>
    <scope>NUCLEOTIDE SEQUENCE [LARGE SCALE GENOMIC DNA]</scope>
    <source>
        <strain evidence="1 2">DSM 19938</strain>
    </source>
</reference>
<proteinExistence type="predicted"/>
<evidence type="ECO:0000313" key="1">
    <source>
        <dbReference type="EMBL" id="SEI51005.1"/>
    </source>
</evidence>